<dbReference type="Proteomes" id="UP000253790">
    <property type="component" value="Chromosome"/>
</dbReference>
<reference evidence="1 2" key="1">
    <citation type="submission" date="2018-07" db="EMBL/GenBank/DDBJ databases">
        <title>Complete genome sequencing of Ornithinimicrobium sp. AMA3305.</title>
        <authorList>
            <person name="Bae J.-W."/>
        </authorList>
    </citation>
    <scope>NUCLEOTIDE SEQUENCE [LARGE SCALE GENOMIC DNA]</scope>
    <source>
        <strain evidence="1 2">AMA3305</strain>
    </source>
</reference>
<protein>
    <recommendedName>
        <fullName evidence="3">Aminoglycoside phosphotransferase domain-containing protein</fullName>
    </recommendedName>
</protein>
<dbReference type="OrthoDB" id="7842280at2"/>
<proteinExistence type="predicted"/>
<organism evidence="1 2">
    <name type="scientific">Ornithinimicrobium avium</name>
    <dbReference type="NCBI Taxonomy" id="2283195"/>
    <lineage>
        <taxon>Bacteria</taxon>
        <taxon>Bacillati</taxon>
        <taxon>Actinomycetota</taxon>
        <taxon>Actinomycetes</taxon>
        <taxon>Micrococcales</taxon>
        <taxon>Ornithinimicrobiaceae</taxon>
        <taxon>Ornithinimicrobium</taxon>
    </lineage>
</organism>
<accession>A0A345NMT3</accession>
<evidence type="ECO:0000313" key="2">
    <source>
        <dbReference type="Proteomes" id="UP000253790"/>
    </source>
</evidence>
<dbReference type="EMBL" id="CP031229">
    <property type="protein sequence ID" value="AXH96341.1"/>
    <property type="molecule type" value="Genomic_DNA"/>
</dbReference>
<evidence type="ECO:0000313" key="1">
    <source>
        <dbReference type="EMBL" id="AXH96341.1"/>
    </source>
</evidence>
<dbReference type="RefSeq" id="WP_114928106.1">
    <property type="nucleotide sequence ID" value="NZ_CP031229.1"/>
</dbReference>
<dbReference type="AlphaFoldDB" id="A0A345NMT3"/>
<name>A0A345NMT3_9MICO</name>
<keyword evidence="2" id="KW-1185">Reference proteome</keyword>
<dbReference type="KEGG" id="orn:DV701_09620"/>
<sequence>MSAPGAPRAVPASVTDGGDVVTVARAWPGREDLVTVEGRDQHGRLRAGALDGTGAVRLLPYGTDGKLPALEPLVAAEAGGEAAELVVHRAGRRAVVRHAGGYTKVVRPGRAAVLAAASRTGGLLAAAAGLGAPQVLHEDRSTVTCDVLPGRPVHALSEEPSWDAVWGGWAAAWSRLQDLGAGAAEGLAPHTDEDEAEVLRTWARRAGDAGVLPGIWQERVEEVARRLEGQGTPVRLAPTHRDLHDKQLLWDGSTLGVLDLDTACLAAPEVDPANLAVHADLRRAQGLWAAGAAATVARTARDVALAGGAAPERLAAAELATVVRLACVYAFRPAWRGVVLEWAEARWSRPADEKTLIVVSWRSPAEGPCWSA</sequence>
<dbReference type="InterPro" id="IPR011009">
    <property type="entry name" value="Kinase-like_dom_sf"/>
</dbReference>
<evidence type="ECO:0008006" key="3">
    <source>
        <dbReference type="Google" id="ProtNLM"/>
    </source>
</evidence>
<gene>
    <name evidence="1" type="ORF">DV701_09620</name>
</gene>
<dbReference type="SUPFAM" id="SSF56112">
    <property type="entry name" value="Protein kinase-like (PK-like)"/>
    <property type="match status" value="1"/>
</dbReference>